<keyword evidence="7 10" id="KW-1133">Transmembrane helix</keyword>
<dbReference type="OrthoDB" id="9806127at2"/>
<dbReference type="Gene3D" id="1.20.1560.10">
    <property type="entry name" value="ABC transporter type 1, transmembrane domain"/>
    <property type="match status" value="1"/>
</dbReference>
<feature type="transmembrane region" description="Helical" evidence="10">
    <location>
        <begin position="53"/>
        <end position="78"/>
    </location>
</feature>
<evidence type="ECO:0000256" key="2">
    <source>
        <dbReference type="ARBA" id="ARBA00022448"/>
    </source>
</evidence>
<evidence type="ECO:0000256" key="7">
    <source>
        <dbReference type="ARBA" id="ARBA00022989"/>
    </source>
</evidence>
<dbReference type="InterPro" id="IPR017871">
    <property type="entry name" value="ABC_transporter-like_CS"/>
</dbReference>
<evidence type="ECO:0000256" key="1">
    <source>
        <dbReference type="ARBA" id="ARBA00004651"/>
    </source>
</evidence>
<feature type="domain" description="ABC transmembrane type-1" evidence="12">
    <location>
        <begin position="17"/>
        <end position="299"/>
    </location>
</feature>
<dbReference type="AlphaFoldDB" id="A0A087VUI0"/>
<evidence type="ECO:0000256" key="10">
    <source>
        <dbReference type="SAM" id="Phobius"/>
    </source>
</evidence>
<dbReference type="GO" id="GO:0015421">
    <property type="term" value="F:ABC-type oligopeptide transporter activity"/>
    <property type="evidence" value="ECO:0007669"/>
    <property type="project" value="TreeGrafter"/>
</dbReference>
<dbReference type="Pfam" id="PF00005">
    <property type="entry name" value="ABC_tran"/>
    <property type="match status" value="1"/>
</dbReference>
<evidence type="ECO:0000256" key="8">
    <source>
        <dbReference type="ARBA" id="ARBA00023136"/>
    </source>
</evidence>
<evidence type="ECO:0000313" key="13">
    <source>
        <dbReference type="EMBL" id="AIC91948.1"/>
    </source>
</evidence>
<evidence type="ECO:0000256" key="9">
    <source>
        <dbReference type="SAM" id="MobiDB-lite"/>
    </source>
</evidence>
<dbReference type="CDD" id="cd18548">
    <property type="entry name" value="ABC_6TM_Tm287_like"/>
    <property type="match status" value="1"/>
</dbReference>
<accession>A0A087VUI0</accession>
<dbReference type="PANTHER" id="PTHR43394">
    <property type="entry name" value="ATP-DEPENDENT PERMEASE MDL1, MITOCHONDRIAL"/>
    <property type="match status" value="1"/>
</dbReference>
<dbReference type="GO" id="GO:0016887">
    <property type="term" value="F:ATP hydrolysis activity"/>
    <property type="evidence" value="ECO:0007669"/>
    <property type="project" value="InterPro"/>
</dbReference>
<dbReference type="SUPFAM" id="SSF90123">
    <property type="entry name" value="ABC transporter transmembrane region"/>
    <property type="match status" value="1"/>
</dbReference>
<dbReference type="FunFam" id="1.20.1560.10:FF:000040">
    <property type="entry name" value="Multidrug ABC transporter ATP-binding protein"/>
    <property type="match status" value="1"/>
</dbReference>
<evidence type="ECO:0000256" key="4">
    <source>
        <dbReference type="ARBA" id="ARBA00022692"/>
    </source>
</evidence>
<proteinExistence type="predicted"/>
<dbReference type="KEGG" id="bii:BINDI_0673"/>
<feature type="transmembrane region" description="Helical" evidence="10">
    <location>
        <begin position="279"/>
        <end position="297"/>
    </location>
</feature>
<comment type="subcellular location">
    <subcellularLocation>
        <location evidence="1">Cell membrane</location>
        <topology evidence="1">Multi-pass membrane protein</topology>
    </subcellularLocation>
</comment>
<dbReference type="InterPro" id="IPR003439">
    <property type="entry name" value="ABC_transporter-like_ATP-bd"/>
</dbReference>
<dbReference type="InterPro" id="IPR039421">
    <property type="entry name" value="Type_1_exporter"/>
</dbReference>
<evidence type="ECO:0000256" key="3">
    <source>
        <dbReference type="ARBA" id="ARBA00022475"/>
    </source>
</evidence>
<feature type="domain" description="ABC transporter" evidence="11">
    <location>
        <begin position="333"/>
        <end position="568"/>
    </location>
</feature>
<dbReference type="Pfam" id="PF00664">
    <property type="entry name" value="ABC_membrane"/>
    <property type="match status" value="1"/>
</dbReference>
<dbReference type="Proteomes" id="UP000028569">
    <property type="component" value="Chromosome"/>
</dbReference>
<dbReference type="SMART" id="SM00382">
    <property type="entry name" value="AAA"/>
    <property type="match status" value="1"/>
</dbReference>
<organism evidence="13 14">
    <name type="scientific">Bifidobacterium [indicum] DSM 20214 = LMG 11587</name>
    <dbReference type="NCBI Taxonomy" id="1341694"/>
    <lineage>
        <taxon>Bacteria</taxon>
        <taxon>Bacillati</taxon>
        <taxon>Actinomycetota</taxon>
        <taxon>Actinomycetes</taxon>
        <taxon>Bifidobacteriales</taxon>
        <taxon>Bifidobacteriaceae</taxon>
        <taxon>Bifidobacterium</taxon>
    </lineage>
</organism>
<dbReference type="EMBL" id="CP006018">
    <property type="protein sequence ID" value="AIC91948.1"/>
    <property type="molecule type" value="Genomic_DNA"/>
</dbReference>
<protein>
    <submittedName>
        <fullName evidence="13">ABC transporter, permease/ATP-binding protein</fullName>
        <ecNumber evidence="13">3.6.3.44</ecNumber>
    </submittedName>
</protein>
<keyword evidence="5" id="KW-0547">Nucleotide-binding</keyword>
<evidence type="ECO:0000259" key="12">
    <source>
        <dbReference type="PROSITE" id="PS50929"/>
    </source>
</evidence>
<feature type="transmembrane region" description="Helical" evidence="10">
    <location>
        <begin position="132"/>
        <end position="150"/>
    </location>
</feature>
<feature type="transmembrane region" description="Helical" evidence="10">
    <location>
        <begin position="12"/>
        <end position="33"/>
    </location>
</feature>
<dbReference type="RefSeq" id="WP_033490124.1">
    <property type="nucleotide sequence ID" value="NZ_CP006018.1"/>
</dbReference>
<dbReference type="InterPro" id="IPR011527">
    <property type="entry name" value="ABC1_TM_dom"/>
</dbReference>
<dbReference type="PROSITE" id="PS00211">
    <property type="entry name" value="ABC_TRANSPORTER_1"/>
    <property type="match status" value="1"/>
</dbReference>
<evidence type="ECO:0000256" key="5">
    <source>
        <dbReference type="ARBA" id="ARBA00022741"/>
    </source>
</evidence>
<dbReference type="PROSITE" id="PS50929">
    <property type="entry name" value="ABC_TM1F"/>
    <property type="match status" value="1"/>
</dbReference>
<dbReference type="Gene3D" id="3.40.50.300">
    <property type="entry name" value="P-loop containing nucleotide triphosphate hydrolases"/>
    <property type="match status" value="1"/>
</dbReference>
<dbReference type="InterPro" id="IPR036640">
    <property type="entry name" value="ABC1_TM_sf"/>
</dbReference>
<keyword evidence="2" id="KW-0813">Transport</keyword>
<feature type="region of interest" description="Disordered" evidence="9">
    <location>
        <begin position="568"/>
        <end position="587"/>
    </location>
</feature>
<gene>
    <name evidence="13" type="ORF">BINDI_0673</name>
</gene>
<keyword evidence="4 10" id="KW-0812">Transmembrane</keyword>
<dbReference type="PROSITE" id="PS50893">
    <property type="entry name" value="ABC_TRANSPORTER_2"/>
    <property type="match status" value="1"/>
</dbReference>
<evidence type="ECO:0000259" key="11">
    <source>
        <dbReference type="PROSITE" id="PS50893"/>
    </source>
</evidence>
<dbReference type="InterPro" id="IPR027417">
    <property type="entry name" value="P-loop_NTPase"/>
</dbReference>
<dbReference type="GO" id="GO:0005524">
    <property type="term" value="F:ATP binding"/>
    <property type="evidence" value="ECO:0007669"/>
    <property type="project" value="UniProtKB-KW"/>
</dbReference>
<feature type="transmembrane region" description="Helical" evidence="10">
    <location>
        <begin position="240"/>
        <end position="259"/>
    </location>
</feature>
<dbReference type="EC" id="3.6.3.44" evidence="13"/>
<keyword evidence="13" id="KW-0378">Hydrolase</keyword>
<keyword evidence="6 13" id="KW-0067">ATP-binding</keyword>
<dbReference type="GO" id="GO:0005886">
    <property type="term" value="C:plasma membrane"/>
    <property type="evidence" value="ECO:0007669"/>
    <property type="project" value="UniProtKB-SubCell"/>
</dbReference>
<dbReference type="SUPFAM" id="SSF52540">
    <property type="entry name" value="P-loop containing nucleoside triphosphate hydrolases"/>
    <property type="match status" value="1"/>
</dbReference>
<name>A0A087VUI0_9BIFI</name>
<keyword evidence="3" id="KW-1003">Cell membrane</keyword>
<dbReference type="HOGENOM" id="CLU_000604_84_3_11"/>
<dbReference type="PANTHER" id="PTHR43394:SF1">
    <property type="entry name" value="ATP-BINDING CASSETTE SUB-FAMILY B MEMBER 10, MITOCHONDRIAL"/>
    <property type="match status" value="1"/>
</dbReference>
<evidence type="ECO:0000256" key="6">
    <source>
        <dbReference type="ARBA" id="ARBA00022840"/>
    </source>
</evidence>
<dbReference type="InterPro" id="IPR003593">
    <property type="entry name" value="AAA+_ATPase"/>
</dbReference>
<dbReference type="FunFam" id="3.40.50.300:FF:000854">
    <property type="entry name" value="Multidrug ABC transporter ATP-binding protein"/>
    <property type="match status" value="1"/>
</dbReference>
<reference evidence="13 14" key="1">
    <citation type="journal article" date="2014" name="Appl. Environ. Microbiol.">
        <title>Genomic encyclopedia of type strains of the genus Bifidobacterium.</title>
        <authorList>
            <person name="Milani C."/>
            <person name="Lugli G.A."/>
            <person name="Duranti S."/>
            <person name="Turroni F."/>
            <person name="Bottacini F."/>
            <person name="Mangifesta M."/>
            <person name="Sanchez B."/>
            <person name="Viappiani A."/>
            <person name="Mancabelli L."/>
            <person name="Taminiau B."/>
            <person name="Delcenserie V."/>
            <person name="Barrangou R."/>
            <person name="Margolles A."/>
            <person name="van Sinderen D."/>
            <person name="Ventura M."/>
        </authorList>
    </citation>
    <scope>NUCLEOTIDE SEQUENCE [LARGE SCALE GENOMIC DNA]</scope>
    <source>
        <strain evidence="13 14">LMG 11587</strain>
    </source>
</reference>
<keyword evidence="8 10" id="KW-0472">Membrane</keyword>
<keyword evidence="14" id="KW-1185">Reference proteome</keyword>
<feature type="transmembrane region" description="Helical" evidence="10">
    <location>
        <begin position="156"/>
        <end position="175"/>
    </location>
</feature>
<evidence type="ECO:0000313" key="14">
    <source>
        <dbReference type="Proteomes" id="UP000028569"/>
    </source>
</evidence>
<sequence>MLKIWTRYLKPYWIQVLVLVIFQVAQTALNLYLPNLQADIIDKGVAIGDQGAIYRIGWQMMGVTALQIIANIVAVYYATRLAMRMGYELRRDLFSAVEGFSLNEIERFSAGSLITRTTNDVQQLQMTTMQTLMIILQAPVMLVGGLVLALRQDGPLTWSLAVIIPVILVIAFFLLRQMGPLFTRMQNMLDSVNRLVREQISGVRVIRAFVREKTEAQRFDKANKDVYDVLISTGRLMSMLVPLLWFFLNLSNIAIMWFGGKRIESGGMQIGALQAFIQYLMIILSGLVMAAMMSVMLPRATVSAKRINEVLEATSEIRAPENPYRPENPKGVLEFKHVGFSYPGAEDPVLSDISFSARPGTTTAIIGATGSGKSTIIRLASRMFDVTEGEILVDGHNLQEYDPDQLATLFGPVPQKANLFTGTVRSNMLFGDPDASDEQIWQALNIAQAADFIKENPAGLDARVSEGGTNYSGGQKQRLCMARAILRNPLIYTFDDSFSALDMTTDRALHQALVPVTRHATQIVVAQRAASIRTADQILVLDQGRIVGTGTHDQLMKTCATYQEIVESQGGQGPDVEDLSIDEGRAE</sequence>